<comment type="caution">
    <text evidence="1">The sequence shown here is derived from an EMBL/GenBank/DDBJ whole genome shotgun (WGS) entry which is preliminary data.</text>
</comment>
<protein>
    <submittedName>
        <fullName evidence="1">Uncharacterized protein</fullName>
    </submittedName>
</protein>
<evidence type="ECO:0000313" key="2">
    <source>
        <dbReference type="Proteomes" id="UP000626697"/>
    </source>
</evidence>
<sequence length="33" mass="3793">MSTEVLFDFKNDVEDCPDSCIIIVVKSKLEVYI</sequence>
<accession>A0ABR6CV29</accession>
<organism evidence="1 2">
    <name type="scientific">Peribacillus huizhouensis</name>
    <dbReference type="NCBI Taxonomy" id="1501239"/>
    <lineage>
        <taxon>Bacteria</taxon>
        <taxon>Bacillati</taxon>
        <taxon>Bacillota</taxon>
        <taxon>Bacilli</taxon>
        <taxon>Bacillales</taxon>
        <taxon>Bacillaceae</taxon>
        <taxon>Peribacillus</taxon>
    </lineage>
</organism>
<dbReference type="EMBL" id="JACJHX010000018">
    <property type="protein sequence ID" value="MBA9028781.1"/>
    <property type="molecule type" value="Genomic_DNA"/>
</dbReference>
<keyword evidence="2" id="KW-1185">Reference proteome</keyword>
<gene>
    <name evidence="1" type="ORF">HNP81_004102</name>
</gene>
<dbReference type="Proteomes" id="UP000626697">
    <property type="component" value="Unassembled WGS sequence"/>
</dbReference>
<evidence type="ECO:0000313" key="1">
    <source>
        <dbReference type="EMBL" id="MBA9028781.1"/>
    </source>
</evidence>
<proteinExistence type="predicted"/>
<name>A0ABR6CV29_9BACI</name>
<reference evidence="1 2" key="1">
    <citation type="submission" date="2020-08" db="EMBL/GenBank/DDBJ databases">
        <title>Genomic Encyclopedia of Type Strains, Phase IV (KMG-IV): sequencing the most valuable type-strain genomes for metagenomic binning, comparative biology and taxonomic classification.</title>
        <authorList>
            <person name="Goeker M."/>
        </authorList>
    </citation>
    <scope>NUCLEOTIDE SEQUENCE [LARGE SCALE GENOMIC DNA]</scope>
    <source>
        <strain evidence="1 2">DSM 105481</strain>
    </source>
</reference>